<dbReference type="Proteomes" id="UP000037696">
    <property type="component" value="Unassembled WGS sequence"/>
</dbReference>
<name>A0A0M9WIR7_9EURO</name>
<keyword evidence="3" id="KW-1185">Reference proteome</keyword>
<proteinExistence type="predicted"/>
<evidence type="ECO:0000313" key="3">
    <source>
        <dbReference type="Proteomes" id="UP000037696"/>
    </source>
</evidence>
<feature type="compositionally biased region" description="Basic residues" evidence="1">
    <location>
        <begin position="55"/>
        <end position="66"/>
    </location>
</feature>
<evidence type="ECO:0000313" key="2">
    <source>
        <dbReference type="EMBL" id="KOS46425.1"/>
    </source>
</evidence>
<protein>
    <submittedName>
        <fullName evidence="2">Uncharacterized protein</fullName>
    </submittedName>
</protein>
<reference evidence="2 3" key="1">
    <citation type="submission" date="2015-08" db="EMBL/GenBank/DDBJ databases">
        <title>Genome sequencing of Penicillium nordicum.</title>
        <authorList>
            <person name="Nguyen H.D."/>
            <person name="Seifert K.A."/>
        </authorList>
    </citation>
    <scope>NUCLEOTIDE SEQUENCE [LARGE SCALE GENOMIC DNA]</scope>
    <source>
        <strain evidence="2 3">DAOMC 185683</strain>
    </source>
</reference>
<organism evidence="2 3">
    <name type="scientific">Penicillium nordicum</name>
    <dbReference type="NCBI Taxonomy" id="229535"/>
    <lineage>
        <taxon>Eukaryota</taxon>
        <taxon>Fungi</taxon>
        <taxon>Dikarya</taxon>
        <taxon>Ascomycota</taxon>
        <taxon>Pezizomycotina</taxon>
        <taxon>Eurotiomycetes</taxon>
        <taxon>Eurotiomycetidae</taxon>
        <taxon>Eurotiales</taxon>
        <taxon>Aspergillaceae</taxon>
        <taxon>Penicillium</taxon>
    </lineage>
</organism>
<dbReference type="AlphaFoldDB" id="A0A0M9WIR7"/>
<comment type="caution">
    <text evidence="2">The sequence shown here is derived from an EMBL/GenBank/DDBJ whole genome shotgun (WGS) entry which is preliminary data.</text>
</comment>
<gene>
    <name evidence="2" type="ORF">ACN38_g2609</name>
</gene>
<dbReference type="EMBL" id="LHQQ01000029">
    <property type="protein sequence ID" value="KOS46425.1"/>
    <property type="molecule type" value="Genomic_DNA"/>
</dbReference>
<accession>A0A0M9WIR7</accession>
<evidence type="ECO:0000256" key="1">
    <source>
        <dbReference type="SAM" id="MobiDB-lite"/>
    </source>
</evidence>
<feature type="region of interest" description="Disordered" evidence="1">
    <location>
        <begin position="49"/>
        <end position="73"/>
    </location>
</feature>
<sequence length="73" mass="8366">MRRHFAAPCGANGVPRAPPALLNYRNCRLKSKSRVDIITLLQMIYSLTSNQLNNGKKKKKKKKKTNQHRDNTC</sequence>